<dbReference type="Proteomes" id="UP000253495">
    <property type="component" value="Unassembled WGS sequence"/>
</dbReference>
<evidence type="ECO:0000256" key="11">
    <source>
        <dbReference type="ARBA" id="ARBA00023136"/>
    </source>
</evidence>
<dbReference type="GO" id="GO:0016020">
    <property type="term" value="C:membrane"/>
    <property type="evidence" value="ECO:0007669"/>
    <property type="project" value="UniProtKB-SubCell"/>
</dbReference>
<dbReference type="Gene3D" id="1.10.287.90">
    <property type="match status" value="1"/>
</dbReference>
<reference evidence="17 18" key="1">
    <citation type="submission" date="2018-07" db="EMBL/GenBank/DDBJ databases">
        <title>Genomic Encyclopedia of Type Strains, Phase III (KMG-III): the genomes of soil and plant-associated and newly described type strains.</title>
        <authorList>
            <person name="Whitman W."/>
        </authorList>
    </citation>
    <scope>NUCLEOTIDE SEQUENCE [LARGE SCALE GENOMIC DNA]</scope>
    <source>
        <strain evidence="17 18">CECT 8575</strain>
    </source>
</reference>
<keyword evidence="10" id="KW-0186">Copper</keyword>
<dbReference type="EMBL" id="QPJC01000002">
    <property type="protein sequence ID" value="RCW46090.1"/>
    <property type="molecule type" value="Genomic_DNA"/>
</dbReference>
<dbReference type="GO" id="GO:0042773">
    <property type="term" value="P:ATP synthesis coupled electron transport"/>
    <property type="evidence" value="ECO:0007669"/>
    <property type="project" value="TreeGrafter"/>
</dbReference>
<dbReference type="EC" id="7.1.1.9" evidence="3"/>
<dbReference type="InterPro" id="IPR045187">
    <property type="entry name" value="CcO_II"/>
</dbReference>
<dbReference type="InterPro" id="IPR002429">
    <property type="entry name" value="CcO_II-like_C"/>
</dbReference>
<evidence type="ECO:0000256" key="3">
    <source>
        <dbReference type="ARBA" id="ARBA00012949"/>
    </source>
</evidence>
<gene>
    <name evidence="17" type="ORF">DFQ14_102392</name>
</gene>
<evidence type="ECO:0000313" key="18">
    <source>
        <dbReference type="Proteomes" id="UP000253495"/>
    </source>
</evidence>
<evidence type="ECO:0000256" key="7">
    <source>
        <dbReference type="ARBA" id="ARBA00022967"/>
    </source>
</evidence>
<dbReference type="PANTHER" id="PTHR22888:SF9">
    <property type="entry name" value="CYTOCHROME C OXIDASE SUBUNIT 2"/>
    <property type="match status" value="1"/>
</dbReference>
<comment type="function">
    <text evidence="12">Subunits I and II form the functional core of the enzyme complex. Electrons originating in cytochrome c are transferred via heme a and Cu(A) to the binuclear center formed by heme a3 and Cu(B).</text>
</comment>
<dbReference type="AlphaFoldDB" id="A0A368VXK6"/>
<evidence type="ECO:0000256" key="4">
    <source>
        <dbReference type="ARBA" id="ARBA00022448"/>
    </source>
</evidence>
<keyword evidence="11 15" id="KW-0472">Membrane</keyword>
<proteinExistence type="inferred from homology"/>
<evidence type="ECO:0000256" key="14">
    <source>
        <dbReference type="ARBA" id="ARBA00047816"/>
    </source>
</evidence>
<evidence type="ECO:0000313" key="17">
    <source>
        <dbReference type="EMBL" id="RCW46090.1"/>
    </source>
</evidence>
<dbReference type="GO" id="GO:0005507">
    <property type="term" value="F:copper ion binding"/>
    <property type="evidence" value="ECO:0007669"/>
    <property type="project" value="InterPro"/>
</dbReference>
<comment type="catalytic activity">
    <reaction evidence="14">
        <text>4 Fe(II)-[cytochrome c] + O2 + 8 H(+)(in) = 4 Fe(III)-[cytochrome c] + 2 H2O + 4 H(+)(out)</text>
        <dbReference type="Rhea" id="RHEA:11436"/>
        <dbReference type="Rhea" id="RHEA-COMP:10350"/>
        <dbReference type="Rhea" id="RHEA-COMP:14399"/>
        <dbReference type="ChEBI" id="CHEBI:15377"/>
        <dbReference type="ChEBI" id="CHEBI:15378"/>
        <dbReference type="ChEBI" id="CHEBI:15379"/>
        <dbReference type="ChEBI" id="CHEBI:29033"/>
        <dbReference type="ChEBI" id="CHEBI:29034"/>
        <dbReference type="EC" id="7.1.1.9"/>
    </reaction>
</comment>
<comment type="subcellular location">
    <subcellularLocation>
        <location evidence="1">Membrane</location>
        <topology evidence="1">Multi-pass membrane protein</topology>
    </subcellularLocation>
</comment>
<evidence type="ECO:0000256" key="9">
    <source>
        <dbReference type="ARBA" id="ARBA00022989"/>
    </source>
</evidence>
<keyword evidence="4" id="KW-0813">Transport</keyword>
<comment type="caution">
    <text evidence="17">The sequence shown here is derived from an EMBL/GenBank/DDBJ whole genome shotgun (WGS) entry which is preliminary data.</text>
</comment>
<dbReference type="RefSeq" id="WP_114451903.1">
    <property type="nucleotide sequence ID" value="NZ_QPJC01000002.1"/>
</dbReference>
<feature type="domain" description="Cytochrome oxidase subunit II copper A binding" evidence="16">
    <location>
        <begin position="92"/>
        <end position="212"/>
    </location>
</feature>
<evidence type="ECO:0000256" key="8">
    <source>
        <dbReference type="ARBA" id="ARBA00022982"/>
    </source>
</evidence>
<dbReference type="PANTHER" id="PTHR22888">
    <property type="entry name" value="CYTOCHROME C OXIDASE, SUBUNIT II"/>
    <property type="match status" value="1"/>
</dbReference>
<evidence type="ECO:0000256" key="5">
    <source>
        <dbReference type="ARBA" id="ARBA00022692"/>
    </source>
</evidence>
<dbReference type="InterPro" id="IPR036257">
    <property type="entry name" value="Cyt_c_oxidase_su2_TM_sf"/>
</dbReference>
<evidence type="ECO:0000256" key="10">
    <source>
        <dbReference type="ARBA" id="ARBA00023008"/>
    </source>
</evidence>
<dbReference type="OrthoDB" id="9781261at2"/>
<name>A0A368VXK6_9ACTN</name>
<keyword evidence="18" id="KW-1185">Reference proteome</keyword>
<dbReference type="PROSITE" id="PS00078">
    <property type="entry name" value="COX2"/>
    <property type="match status" value="1"/>
</dbReference>
<feature type="transmembrane region" description="Helical" evidence="15">
    <location>
        <begin position="12"/>
        <end position="35"/>
    </location>
</feature>
<sequence length="217" mass="23933">MPFSTVFDQLFTVWAAIAGGVFVLVTGIVLVAVLINRAKRRRKLPFRASENKPVELGYVVVLAGIVAALFYGSYQANSALNHGKGLAAETTTPAARIDVTAYRWCWDFAYQSAPVTVTGTCTTNDFPTVVVPAGQPVEFNLTSRDVVHAFWLPDFAAKRDAYPDHVNTLRMVFPEEGRWRGRCSEYCGTHHVTMDFYVRAVSPAEYQQYLDSGGAAV</sequence>
<evidence type="ECO:0000256" key="1">
    <source>
        <dbReference type="ARBA" id="ARBA00004141"/>
    </source>
</evidence>
<evidence type="ECO:0000256" key="12">
    <source>
        <dbReference type="ARBA" id="ARBA00024688"/>
    </source>
</evidence>
<dbReference type="GO" id="GO:0004129">
    <property type="term" value="F:cytochrome-c oxidase activity"/>
    <property type="evidence" value="ECO:0007669"/>
    <property type="project" value="UniProtKB-EC"/>
</dbReference>
<dbReference type="InterPro" id="IPR008972">
    <property type="entry name" value="Cupredoxin"/>
</dbReference>
<keyword evidence="6" id="KW-0479">Metal-binding</keyword>
<evidence type="ECO:0000256" key="13">
    <source>
        <dbReference type="ARBA" id="ARBA00031399"/>
    </source>
</evidence>
<keyword evidence="8" id="KW-0249">Electron transport</keyword>
<keyword evidence="5 15" id="KW-0812">Transmembrane</keyword>
<evidence type="ECO:0000256" key="15">
    <source>
        <dbReference type="SAM" id="Phobius"/>
    </source>
</evidence>
<organism evidence="17 18">
    <name type="scientific">Halopolyspora algeriensis</name>
    <dbReference type="NCBI Taxonomy" id="1500506"/>
    <lineage>
        <taxon>Bacteria</taxon>
        <taxon>Bacillati</taxon>
        <taxon>Actinomycetota</taxon>
        <taxon>Actinomycetes</taxon>
        <taxon>Actinomycetes incertae sedis</taxon>
        <taxon>Halopolyspora</taxon>
    </lineage>
</organism>
<keyword evidence="7" id="KW-1278">Translocase</keyword>
<dbReference type="InterPro" id="IPR001505">
    <property type="entry name" value="Copper_CuA"/>
</dbReference>
<dbReference type="Pfam" id="PF00116">
    <property type="entry name" value="COX2"/>
    <property type="match status" value="1"/>
</dbReference>
<dbReference type="PROSITE" id="PS50857">
    <property type="entry name" value="COX2_CUA"/>
    <property type="match status" value="1"/>
</dbReference>
<dbReference type="SUPFAM" id="SSF49503">
    <property type="entry name" value="Cupredoxins"/>
    <property type="match status" value="1"/>
</dbReference>
<evidence type="ECO:0000256" key="6">
    <source>
        <dbReference type="ARBA" id="ARBA00022723"/>
    </source>
</evidence>
<comment type="similarity">
    <text evidence="2">Belongs to the cytochrome c oxidase subunit 2 family.</text>
</comment>
<evidence type="ECO:0000259" key="16">
    <source>
        <dbReference type="PROSITE" id="PS50857"/>
    </source>
</evidence>
<protein>
    <recommendedName>
        <fullName evidence="3">cytochrome-c oxidase</fullName>
        <ecNumber evidence="3">7.1.1.9</ecNumber>
    </recommendedName>
    <alternativeName>
        <fullName evidence="13">Cytochrome aa3 subunit 2</fullName>
    </alternativeName>
</protein>
<evidence type="ECO:0000256" key="2">
    <source>
        <dbReference type="ARBA" id="ARBA00007866"/>
    </source>
</evidence>
<keyword evidence="9 15" id="KW-1133">Transmembrane helix</keyword>
<dbReference type="Gene3D" id="2.60.40.420">
    <property type="entry name" value="Cupredoxins - blue copper proteins"/>
    <property type="match status" value="1"/>
</dbReference>
<feature type="transmembrane region" description="Helical" evidence="15">
    <location>
        <begin position="56"/>
        <end position="74"/>
    </location>
</feature>
<accession>A0A368VXK6</accession>